<protein>
    <submittedName>
        <fullName evidence="1">Uncharacterized protein</fullName>
    </submittedName>
</protein>
<dbReference type="AlphaFoldDB" id="A0A2S3X8T2"/>
<gene>
    <name evidence="1" type="ORF">BGP84_00950</name>
</gene>
<reference evidence="1 2" key="2">
    <citation type="submission" date="2018-03" db="EMBL/GenBank/DDBJ databases">
        <title>Draft genome of Pseudomonas putida strain KH-21-114.</title>
        <authorList>
            <person name="Yoshizawa S."/>
            <person name="Khan N.H."/>
            <person name="Nishimura M."/>
            <person name="Chiura H.X."/>
            <person name="Ogura Y."/>
            <person name="Hayashi T."/>
            <person name="Kogure K."/>
        </authorList>
    </citation>
    <scope>NUCLEOTIDE SEQUENCE [LARGE SCALE GENOMIC DNA]</scope>
    <source>
        <strain evidence="1 2">KH-21-114</strain>
    </source>
</reference>
<reference evidence="1 2" key="1">
    <citation type="submission" date="2016-08" db="EMBL/GenBank/DDBJ databases">
        <authorList>
            <person name="Seilhamer J.J."/>
        </authorList>
    </citation>
    <scope>NUCLEOTIDE SEQUENCE [LARGE SCALE GENOMIC DNA]</scope>
    <source>
        <strain evidence="1 2">KH-21-114</strain>
    </source>
</reference>
<evidence type="ECO:0000313" key="1">
    <source>
        <dbReference type="EMBL" id="POG11877.1"/>
    </source>
</evidence>
<proteinExistence type="predicted"/>
<dbReference type="RefSeq" id="WP_103445340.1">
    <property type="nucleotide sequence ID" value="NZ_MINH01000016.1"/>
</dbReference>
<sequence>MPFIVINRTNALDPIRTVEYATEAEADAAARNLLSSQPGSEVLTAKLLKRYSAKVEVTEQEAADIAPEAPAEETGQ</sequence>
<comment type="caution">
    <text evidence="1">The sequence shown here is derived from an EMBL/GenBank/DDBJ whole genome shotgun (WGS) entry which is preliminary data.</text>
</comment>
<evidence type="ECO:0000313" key="2">
    <source>
        <dbReference type="Proteomes" id="UP000237230"/>
    </source>
</evidence>
<accession>A0A2S3X8T2</accession>
<dbReference type="Proteomes" id="UP000237230">
    <property type="component" value="Unassembled WGS sequence"/>
</dbReference>
<name>A0A2S3X8T2_PSEPU</name>
<organism evidence="1 2">
    <name type="scientific">Pseudomonas putida</name>
    <name type="common">Arthrobacter siderocapsulatus</name>
    <dbReference type="NCBI Taxonomy" id="303"/>
    <lineage>
        <taxon>Bacteria</taxon>
        <taxon>Pseudomonadati</taxon>
        <taxon>Pseudomonadota</taxon>
        <taxon>Gammaproteobacteria</taxon>
        <taxon>Pseudomonadales</taxon>
        <taxon>Pseudomonadaceae</taxon>
        <taxon>Pseudomonas</taxon>
    </lineage>
</organism>
<dbReference type="EMBL" id="MINH01000016">
    <property type="protein sequence ID" value="POG11877.1"/>
    <property type="molecule type" value="Genomic_DNA"/>
</dbReference>